<gene>
    <name evidence="12" type="ORF">HBH25_05970</name>
</gene>
<sequence length="510" mass="54009">MLRRFSRALKALSACAFYSCLSGCMGTGGITPTAALPAPDALATDKAIQAAAAQAQWPSETWWQAFKDPQLDHWVGLAVAGSPSLAIAAARLRQARSAAGLAQARETPQLSAEGTLHRRNWPTDGFYGPGDLANQTTWDNNAGLSLSYDLDLWHRDQSASERALDLAHVAAAEMRQAQLVLTQDVVRVYIALALSYAQQDILKATLAQQSQVLDLANKRLTAGIGTQLEVSQAQTLLPETHRQLDDMEEQIAQARNQLAALAGKGPGEGATIKRPQLQLATAPGLPSHLPAQLLGQRPDVVASRWQVAAQARGIEVAHAGFYPNVDLTASLSYMATSGGMLEFLTGHKLGYSAGPAFSLPLFDGGRLRSELGEAAAGYDLAVARYREVLANALKEVSDQLIRGQSLAHQAAFAQESVASAQQAYDLAKVGWQRGLTGYLDVLQAQTALLRQRTIEEHVQASRLAAQAGLMTALGGGLGAGADVPATERLAAPPTPPALSLMNTLEGVGQP</sequence>
<dbReference type="Pfam" id="PF02321">
    <property type="entry name" value="OEP"/>
    <property type="match status" value="2"/>
</dbReference>
<evidence type="ECO:0000256" key="3">
    <source>
        <dbReference type="ARBA" id="ARBA00022692"/>
    </source>
</evidence>
<comment type="caution">
    <text evidence="12">The sequence shown here is derived from an EMBL/GenBank/DDBJ whole genome shotgun (WGS) entry which is preliminary data.</text>
</comment>
<evidence type="ECO:0000313" key="12">
    <source>
        <dbReference type="EMBL" id="NJP00407.1"/>
    </source>
</evidence>
<evidence type="ECO:0000256" key="10">
    <source>
        <dbReference type="RuleBase" id="RU362097"/>
    </source>
</evidence>
<comment type="similarity">
    <text evidence="1 10">Belongs to the outer membrane factor (OMF) (TC 1.B.17) family.</text>
</comment>
<organism evidence="12 13">
    <name type="scientific">Pseudomonas quercus</name>
    <dbReference type="NCBI Taxonomy" id="2722792"/>
    <lineage>
        <taxon>Bacteria</taxon>
        <taxon>Pseudomonadati</taxon>
        <taxon>Pseudomonadota</taxon>
        <taxon>Gammaproteobacteria</taxon>
        <taxon>Pseudomonadales</taxon>
        <taxon>Pseudomonadaceae</taxon>
        <taxon>Pseudomonas</taxon>
    </lineage>
</organism>
<dbReference type="InterPro" id="IPR010131">
    <property type="entry name" value="MdtP/NodT-like"/>
</dbReference>
<keyword evidence="7" id="KW-0998">Cell outer membrane</keyword>
<accession>A0ABX0YBZ4</accession>
<dbReference type="PANTHER" id="PTHR30203:SF20">
    <property type="entry name" value="MULTIDRUG RESISTANCE OUTER MEMBRANE PROTEIN MDTP-RELATED"/>
    <property type="match status" value="1"/>
</dbReference>
<proteinExistence type="inferred from homology"/>
<keyword evidence="3 10" id="KW-0812">Transmembrane</keyword>
<evidence type="ECO:0000256" key="8">
    <source>
        <dbReference type="ARBA" id="ARBA00023288"/>
    </source>
</evidence>
<dbReference type="RefSeq" id="WP_168082497.1">
    <property type="nucleotide sequence ID" value="NZ_JAAVJI010000002.1"/>
</dbReference>
<comment type="function">
    <text evidence="9">Could be involved in resistance to puromycin, acriflavine and tetraphenylarsonium chloride.</text>
</comment>
<evidence type="ECO:0000256" key="9">
    <source>
        <dbReference type="ARBA" id="ARBA00037313"/>
    </source>
</evidence>
<keyword evidence="2 10" id="KW-1134">Transmembrane beta strand</keyword>
<dbReference type="Gene3D" id="1.20.1600.10">
    <property type="entry name" value="Outer membrane efflux proteins (OEP)"/>
    <property type="match status" value="1"/>
</dbReference>
<keyword evidence="11" id="KW-0175">Coiled coil</keyword>
<feature type="coiled-coil region" evidence="11">
    <location>
        <begin position="230"/>
        <end position="264"/>
    </location>
</feature>
<evidence type="ECO:0000256" key="5">
    <source>
        <dbReference type="ARBA" id="ARBA00023136"/>
    </source>
</evidence>
<keyword evidence="5 10" id="KW-0472">Membrane</keyword>
<dbReference type="NCBIfam" id="TIGR01845">
    <property type="entry name" value="outer_NodT"/>
    <property type="match status" value="1"/>
</dbReference>
<evidence type="ECO:0000313" key="13">
    <source>
        <dbReference type="Proteomes" id="UP000746535"/>
    </source>
</evidence>
<dbReference type="SUPFAM" id="SSF56954">
    <property type="entry name" value="Outer membrane efflux proteins (OEP)"/>
    <property type="match status" value="1"/>
</dbReference>
<protein>
    <submittedName>
        <fullName evidence="12">Efflux transporter outer membrane subunit</fullName>
    </submittedName>
</protein>
<feature type="signal peptide" evidence="10">
    <location>
        <begin position="1"/>
        <end position="16"/>
    </location>
</feature>
<evidence type="ECO:0000256" key="1">
    <source>
        <dbReference type="ARBA" id="ARBA00007613"/>
    </source>
</evidence>
<feature type="chain" id="PRO_5044973594" evidence="10">
    <location>
        <begin position="17"/>
        <end position="510"/>
    </location>
</feature>
<keyword evidence="4 10" id="KW-0732">Signal</keyword>
<comment type="subcellular location">
    <subcellularLocation>
        <location evidence="10">Cell outer membrane</location>
        <topology evidence="10">Lipid-anchor</topology>
    </subcellularLocation>
</comment>
<evidence type="ECO:0000256" key="2">
    <source>
        <dbReference type="ARBA" id="ARBA00022452"/>
    </source>
</evidence>
<evidence type="ECO:0000256" key="4">
    <source>
        <dbReference type="ARBA" id="ARBA00022729"/>
    </source>
</evidence>
<dbReference type="Gene3D" id="2.20.200.10">
    <property type="entry name" value="Outer membrane efflux proteins (OEP)"/>
    <property type="match status" value="1"/>
</dbReference>
<reference evidence="12 13" key="1">
    <citation type="submission" date="2020-03" db="EMBL/GenBank/DDBJ databases">
        <authorList>
            <person name="Wang L."/>
            <person name="He N."/>
            <person name="Li Y."/>
            <person name="Fang Y."/>
            <person name="Zhang F."/>
        </authorList>
    </citation>
    <scope>NUCLEOTIDE SEQUENCE [LARGE SCALE GENOMIC DNA]</scope>
    <source>
        <strain evidence="13">hsmgli-8</strain>
    </source>
</reference>
<keyword evidence="6 10" id="KW-0564">Palmitate</keyword>
<dbReference type="EMBL" id="JAAVJI010000002">
    <property type="protein sequence ID" value="NJP00407.1"/>
    <property type="molecule type" value="Genomic_DNA"/>
</dbReference>
<evidence type="ECO:0000256" key="6">
    <source>
        <dbReference type="ARBA" id="ARBA00023139"/>
    </source>
</evidence>
<dbReference type="Proteomes" id="UP000746535">
    <property type="component" value="Unassembled WGS sequence"/>
</dbReference>
<dbReference type="InterPro" id="IPR003423">
    <property type="entry name" value="OMP_efflux"/>
</dbReference>
<name>A0ABX0YBZ4_9PSED</name>
<evidence type="ECO:0000256" key="7">
    <source>
        <dbReference type="ARBA" id="ARBA00023237"/>
    </source>
</evidence>
<keyword evidence="13" id="KW-1185">Reference proteome</keyword>
<dbReference type="PANTHER" id="PTHR30203">
    <property type="entry name" value="OUTER MEMBRANE CATION EFFLUX PROTEIN"/>
    <property type="match status" value="1"/>
</dbReference>
<evidence type="ECO:0000256" key="11">
    <source>
        <dbReference type="SAM" id="Coils"/>
    </source>
</evidence>
<keyword evidence="8 10" id="KW-0449">Lipoprotein</keyword>